<sequence>NYISQVNRTKIYEYTQIELLTDLVFGHVFDYNFTDISNEQDIGGVIGNFFGTTNVWDIIAQFYSPLERQWIPLATDSATILSDGTYSITWDINRDPNFYLTMDDFSYEYLPLQVVPPSNLDLWGSWGIFLNKEIWQPIIVSEINGNLDITLYEFDNETGWEINASLSSEMIIPSISDQTFKLFDINNDNNFEIIRLSASQIDVIYLDASSGWVIVENITALSDFEYFLFDIAYDESSLITLLVVVQTDTSDELSIWKYQFESDYLLTQLENCYAPINFIPTSIKILSSFSNTNSKSILVGGRIKNSYYSQLIEYDFNLNVKNILVDLILGEIIVIEYSIFDTAYTIILGVERVSIGKMDAVIALRKKSGTEEWIEMELSGFDDTRFEILDLLTIQDNNMKKLIIASKTGLFETKITNIKDTTTIVSPIAFTFEVFSTQELLPENYPTITLEKTPIYAIYEISYILIGSSQWQLLSSEKYRHSRTEVRLDLLSIYSNLQYLRIAYSFESFESKERTAVDPSFQSYAGTPDIQNPIVSGTFFDDTSLPFLWLNPTTATTDPNPDWNILPNGMTYQSTPVISGLGTEAFYPTVRSGWENNLWGTEYTTMPELENSLIYYDDTYDSGILAEQLNGKEYSRTDLIEDEFDGRFEGNYIDGVWYSDPYVSNNYDFPKMYDSDIHDNSVDGYYDYYNIGLGNSQYTLLENTLTDVNLISTESSTLSGRYSAVNVPSNIQPIETFNNIDIDEFKNTLNNWNEYLTSFETTAGKNPGLEFTYKFSAAMGLNSLIQINIDFDASMISAENDHPLSILIKNYNTGGWEALPVAPVSDGAYNIDSTWSAFWSQGGSYSTSNPFIPAWISNPNGNYIETVSFGNTFQYTSPSAKINLDTPTIANGGNFLINNLGNAQLYRRDAEHGLIMYSGPDSRTMFDLKSIEIDPDNFYTSISPNYFPILDNDILNQFELRTDFNNYMNDNGEFTFRVLSDTKSASDDTYLSVGMFKTYTLANTQYLNYDNFELSSFSEHIDVTSAGLELKGDSGIRMASTGGVVQEEPNLKTLISPYPYLFDSVIKIGENILNAPIETNEEDGIYWVVGSVQENYDYKTEIDFKIEIPKDEIEGVKSFEIQMNAISPLQSYTQYFEIYNFTSKKGVPIIPTVNGNFLTFDITSSDDCEDDSMYKVWLTFNASSSTPFDISIDMIQMFAHGEWLMSHGVYRAAFTFDKFGGTASDSVVFSLFNDVSFNVYDLSDSEHWVEFYYNFTSKKLSAYLDDVPTDLVNRADYDFGDIFDPKPGIESRFADKNYGILLLKIESQYYKRVSNNRDFEEYKSLLSYHNSIQPYVDQVDLSQAEIGTNPLFTYLSAEIDVIYSFNDEMTPENIFDTNFNPAFTTSLGDNLESVA</sequence>
<evidence type="ECO:0000313" key="1">
    <source>
        <dbReference type="EMBL" id="KKM73236.1"/>
    </source>
</evidence>
<proteinExistence type="predicted"/>
<organism evidence="1">
    <name type="scientific">marine sediment metagenome</name>
    <dbReference type="NCBI Taxonomy" id="412755"/>
    <lineage>
        <taxon>unclassified sequences</taxon>
        <taxon>metagenomes</taxon>
        <taxon>ecological metagenomes</taxon>
    </lineage>
</organism>
<name>A0A0F9KEU6_9ZZZZ</name>
<feature type="non-terminal residue" evidence="1">
    <location>
        <position position="1"/>
    </location>
</feature>
<reference evidence="1" key="1">
    <citation type="journal article" date="2015" name="Nature">
        <title>Complex archaea that bridge the gap between prokaryotes and eukaryotes.</title>
        <authorList>
            <person name="Spang A."/>
            <person name="Saw J.H."/>
            <person name="Jorgensen S.L."/>
            <person name="Zaremba-Niedzwiedzka K."/>
            <person name="Martijn J."/>
            <person name="Lind A.E."/>
            <person name="van Eijk R."/>
            <person name="Schleper C."/>
            <person name="Guy L."/>
            <person name="Ettema T.J."/>
        </authorList>
    </citation>
    <scope>NUCLEOTIDE SEQUENCE</scope>
</reference>
<dbReference type="EMBL" id="LAZR01009333">
    <property type="protein sequence ID" value="KKM73236.1"/>
    <property type="molecule type" value="Genomic_DNA"/>
</dbReference>
<accession>A0A0F9KEU6</accession>
<comment type="caution">
    <text evidence="1">The sequence shown here is derived from an EMBL/GenBank/DDBJ whole genome shotgun (WGS) entry which is preliminary data.</text>
</comment>
<feature type="non-terminal residue" evidence="1">
    <location>
        <position position="1395"/>
    </location>
</feature>
<gene>
    <name evidence="1" type="ORF">LCGC14_1412520</name>
</gene>
<protein>
    <submittedName>
        <fullName evidence="1">Uncharacterized protein</fullName>
    </submittedName>
</protein>